<dbReference type="RefSeq" id="WP_167472725.1">
    <property type="nucleotide sequence ID" value="NZ_CP046172.1"/>
</dbReference>
<name>A0A6G9Y997_9NOCA</name>
<reference evidence="1 2" key="1">
    <citation type="journal article" date="2019" name="ACS Chem. Biol.">
        <title>Identification and Mobilization of a Cryptic Antibiotic Biosynthesis Gene Locus from a Human-Pathogenic Nocardia Isolate.</title>
        <authorList>
            <person name="Herisse M."/>
            <person name="Ishida K."/>
            <person name="Porter J.L."/>
            <person name="Howden B."/>
            <person name="Hertweck C."/>
            <person name="Stinear T.P."/>
            <person name="Pidot S.J."/>
        </authorList>
    </citation>
    <scope>NUCLEOTIDE SEQUENCE [LARGE SCALE GENOMIC DNA]</scope>
    <source>
        <strain evidence="1 2">AUSMDU00012717</strain>
    </source>
</reference>
<keyword evidence="2" id="KW-1185">Reference proteome</keyword>
<proteinExistence type="predicted"/>
<dbReference type="AlphaFoldDB" id="A0A6G9Y997"/>
<organism evidence="1 2">
    <name type="scientific">Nocardia arthritidis</name>
    <dbReference type="NCBI Taxonomy" id="228602"/>
    <lineage>
        <taxon>Bacteria</taxon>
        <taxon>Bacillati</taxon>
        <taxon>Actinomycetota</taxon>
        <taxon>Actinomycetes</taxon>
        <taxon>Mycobacteriales</taxon>
        <taxon>Nocardiaceae</taxon>
        <taxon>Nocardia</taxon>
    </lineage>
</organism>
<gene>
    <name evidence="1" type="ORF">F5544_08725</name>
</gene>
<protein>
    <submittedName>
        <fullName evidence="1">Uncharacterized protein</fullName>
    </submittedName>
</protein>
<evidence type="ECO:0000313" key="1">
    <source>
        <dbReference type="EMBL" id="QIS09647.1"/>
    </source>
</evidence>
<dbReference type="KEGG" id="nah:F5544_08725"/>
<dbReference type="Proteomes" id="UP000503540">
    <property type="component" value="Chromosome"/>
</dbReference>
<sequence length="147" mass="16835">MADELEVSIRAAFAENELDELASCRHEVNEFRSFGALDLLVSWALHVDKIDTDRFRSADDRRVWGGYDLVAAMSMRDFLAGCIDRLPEPLRAKVIGIADKYDQRFLSVTVADDDGLMRRFTDGELSSAPWWWHRIPDRGPTFEELAK</sequence>
<evidence type="ECO:0000313" key="2">
    <source>
        <dbReference type="Proteomes" id="UP000503540"/>
    </source>
</evidence>
<accession>A0A6G9Y997</accession>
<dbReference type="EMBL" id="CP046172">
    <property type="protein sequence ID" value="QIS09647.1"/>
    <property type="molecule type" value="Genomic_DNA"/>
</dbReference>